<feature type="region of interest" description="Disordered" evidence="4">
    <location>
        <begin position="1"/>
        <end position="65"/>
    </location>
</feature>
<reference evidence="5 6" key="1">
    <citation type="submission" date="2017-02" db="EMBL/GenBank/DDBJ databases">
        <title>The new phylogeny of genus Mycobacterium.</title>
        <authorList>
            <person name="Tortoli E."/>
            <person name="Trovato A."/>
            <person name="Cirillo D.M."/>
        </authorList>
    </citation>
    <scope>NUCLEOTIDE SEQUENCE [LARGE SCALE GENOMIC DNA]</scope>
    <source>
        <strain evidence="5 6">DSM 45230</strain>
    </source>
</reference>
<keyword evidence="3" id="KW-0378">Hydrolase</keyword>
<proteinExistence type="predicted"/>
<keyword evidence="6" id="KW-1185">Reference proteome</keyword>
<organism evidence="5 6">
    <name type="scientific">Mycobacterium alsense</name>
    <dbReference type="NCBI Taxonomy" id="324058"/>
    <lineage>
        <taxon>Bacteria</taxon>
        <taxon>Bacillati</taxon>
        <taxon>Actinomycetota</taxon>
        <taxon>Actinomycetes</taxon>
        <taxon>Mycobacteriales</taxon>
        <taxon>Mycobacteriaceae</taxon>
        <taxon>Mycobacterium</taxon>
    </lineage>
</organism>
<accession>A0ABX3RAX9</accession>
<comment type="caution">
    <text evidence="5">The sequence shown here is derived from an EMBL/GenBank/DDBJ whole genome shotgun (WGS) entry which is preliminary data.</text>
</comment>
<sequence>MTSTRSSWPPPNGSCGSTPSDRTSTSTTSPPRPSRSSITITNAPHQRRGDSTNAVSGRAGTGHTAQRPEIAWRQIAAMRNFFVHEYFNLDHAVVEDVIINDLDPLNTAVSGLLDITDEDSGPNQ</sequence>
<protein>
    <recommendedName>
        <fullName evidence="7">DUF86 domain-containing protein</fullName>
    </recommendedName>
</protein>
<dbReference type="EMBL" id="MVHD01000012">
    <property type="protein sequence ID" value="OQZ91130.1"/>
    <property type="molecule type" value="Genomic_DNA"/>
</dbReference>
<evidence type="ECO:0000313" key="6">
    <source>
        <dbReference type="Proteomes" id="UP000192319"/>
    </source>
</evidence>
<name>A0ABX3RAX9_9MYCO</name>
<evidence type="ECO:0000256" key="3">
    <source>
        <dbReference type="ARBA" id="ARBA00022801"/>
    </source>
</evidence>
<evidence type="ECO:0000256" key="1">
    <source>
        <dbReference type="ARBA" id="ARBA00022649"/>
    </source>
</evidence>
<keyword evidence="2" id="KW-0540">Nuclease</keyword>
<feature type="compositionally biased region" description="Low complexity" evidence="4">
    <location>
        <begin position="17"/>
        <end position="41"/>
    </location>
</feature>
<dbReference type="InterPro" id="IPR008201">
    <property type="entry name" value="HepT-like"/>
</dbReference>
<evidence type="ECO:0000256" key="2">
    <source>
        <dbReference type="ARBA" id="ARBA00022722"/>
    </source>
</evidence>
<gene>
    <name evidence="5" type="ORF">BST11_09825</name>
</gene>
<dbReference type="Proteomes" id="UP000192319">
    <property type="component" value="Unassembled WGS sequence"/>
</dbReference>
<evidence type="ECO:0008006" key="7">
    <source>
        <dbReference type="Google" id="ProtNLM"/>
    </source>
</evidence>
<evidence type="ECO:0000256" key="4">
    <source>
        <dbReference type="SAM" id="MobiDB-lite"/>
    </source>
</evidence>
<dbReference type="Pfam" id="PF01934">
    <property type="entry name" value="HepT-like"/>
    <property type="match status" value="1"/>
</dbReference>
<keyword evidence="1" id="KW-1277">Toxin-antitoxin system</keyword>
<evidence type="ECO:0000313" key="5">
    <source>
        <dbReference type="EMBL" id="OQZ91130.1"/>
    </source>
</evidence>